<dbReference type="GO" id="GO:0045259">
    <property type="term" value="C:proton-transporting ATP synthase complex"/>
    <property type="evidence" value="ECO:0007669"/>
    <property type="project" value="UniProtKB-KW"/>
</dbReference>
<evidence type="ECO:0000256" key="2">
    <source>
        <dbReference type="ARBA" id="ARBA00022448"/>
    </source>
</evidence>
<sequence>MLEKGVLLNRTIITNILIRNYASATTPVEHKPKKGLNFFLDLFRDTKPLDQSGTILADIGKKLRHDPLPVIPKDFKEFPERDLVLFLVNFPYPEWKMYPEKTRFLIIPDKLLKPIEKVTGTSGPYLTIFTISAFLVNKEYFAFDEHGVPLLVVLIPVYLFLRHCFGCSIENFFYKQFKDEMNTRKEFIQSELKEAIDFRQFAKEQAESFKAVQENFPTILRENLALQLESAYRKNAEYAWIELKRRIDYLKEVQETKERFAKEMHLKTITEGVRKMIETNEGNIRERYMDQCIENLKHLTK</sequence>
<protein>
    <recommendedName>
        <fullName evidence="9">ATP synthase subunit b</fullName>
    </recommendedName>
</protein>
<keyword evidence="4 9" id="KW-0375">Hydrogen ion transport</keyword>
<dbReference type="InterPro" id="IPR008688">
    <property type="entry name" value="ATP_synth_Bsub_B/MI25"/>
</dbReference>
<evidence type="ECO:0000256" key="5">
    <source>
        <dbReference type="ARBA" id="ARBA00022792"/>
    </source>
</evidence>
<dbReference type="AlphaFoldDB" id="A0A8S9ZGA2"/>
<evidence type="ECO:0000256" key="1">
    <source>
        <dbReference type="ARBA" id="ARBA00007479"/>
    </source>
</evidence>
<dbReference type="OrthoDB" id="67388at2759"/>
<dbReference type="GO" id="GO:0046933">
    <property type="term" value="F:proton-transporting ATP synthase activity, rotational mechanism"/>
    <property type="evidence" value="ECO:0007669"/>
    <property type="project" value="TreeGrafter"/>
</dbReference>
<accession>A0A8S9ZGA2</accession>
<keyword evidence="5 9" id="KW-0999">Mitochondrion inner membrane</keyword>
<dbReference type="Pfam" id="PF05405">
    <property type="entry name" value="Mt_ATP-synt_B"/>
    <property type="match status" value="1"/>
</dbReference>
<keyword evidence="3 9" id="KW-0138">CF(0)</keyword>
<evidence type="ECO:0000256" key="4">
    <source>
        <dbReference type="ARBA" id="ARBA00022781"/>
    </source>
</evidence>
<comment type="caution">
    <text evidence="10">The sequence shown here is derived from an EMBL/GenBank/DDBJ whole genome shotgun (WGS) entry which is preliminary data.</text>
</comment>
<evidence type="ECO:0000313" key="11">
    <source>
        <dbReference type="Proteomes" id="UP000605970"/>
    </source>
</evidence>
<evidence type="ECO:0000313" key="10">
    <source>
        <dbReference type="EMBL" id="KAF7632291.1"/>
    </source>
</evidence>
<dbReference type="PANTHER" id="PTHR12733">
    <property type="entry name" value="MITOCHONDRIAL ATP SYNTHASE B CHAIN"/>
    <property type="match status" value="1"/>
</dbReference>
<proteinExistence type="inferred from homology"/>
<dbReference type="EMBL" id="JABEBT010000106">
    <property type="protein sequence ID" value="KAF7632291.1"/>
    <property type="molecule type" value="Genomic_DNA"/>
</dbReference>
<comment type="function">
    <text evidence="9">Subunit b, of the mitochondrial membrane ATP synthase complex (F(1)F(0) ATP synthase or Complex V) that produces ATP from ADP in the presence of a proton gradient across the membrane which is generated by electron transport complexes of the respiratory chain. ATP synthase complex consist of a soluble F(1) head domain - the catalytic core - and a membrane F(1) domain - the membrane proton channel. These two domains are linked by a central stalk rotating inside the F(1) region and a stationary peripheral stalk. During catalysis, ATP synthesis in the catalytic domain of F(1) is coupled via a rotary mechanism of the central stalk subunits to proton translocation. In vivo, can only synthesize ATP although its ATP hydrolase activity can be activated artificially in vitro. Part of the complex F(0) domain. Part of the complex F(0) domain and the peripheric stalk, which acts as a stator to hold the catalytic alpha(3)beta(3) subcomplex and subunit a/ATP6 static relative to the rotary elements.</text>
</comment>
<evidence type="ECO:0000256" key="7">
    <source>
        <dbReference type="ARBA" id="ARBA00023128"/>
    </source>
</evidence>
<reference evidence="10" key="1">
    <citation type="journal article" date="2020" name="Ecol. Evol.">
        <title>Genome structure and content of the rice root-knot nematode (Meloidogyne graminicola).</title>
        <authorList>
            <person name="Phan N.T."/>
            <person name="Danchin E.G.J."/>
            <person name="Klopp C."/>
            <person name="Perfus-Barbeoch L."/>
            <person name="Kozlowski D.K."/>
            <person name="Koutsovoulos G.D."/>
            <person name="Lopez-Roques C."/>
            <person name="Bouchez O."/>
            <person name="Zahm M."/>
            <person name="Besnard G."/>
            <person name="Bellafiore S."/>
        </authorList>
    </citation>
    <scope>NUCLEOTIDE SEQUENCE</scope>
    <source>
        <strain evidence="10">VN-18</strain>
    </source>
</reference>
<comment type="subunit">
    <text evidence="9">F-type ATPases have 2 components, CF(1) - the catalytic core - and CF(0) - the membrane proton channel. CF(1) and CF(0) have multiple subunits.</text>
</comment>
<name>A0A8S9ZGA2_9BILA</name>
<keyword evidence="6 9" id="KW-0406">Ion transport</keyword>
<dbReference type="GO" id="GO:0005743">
    <property type="term" value="C:mitochondrial inner membrane"/>
    <property type="evidence" value="ECO:0007669"/>
    <property type="project" value="UniProtKB-SubCell"/>
</dbReference>
<keyword evidence="2 9" id="KW-0813">Transport</keyword>
<comment type="similarity">
    <text evidence="1 9">Belongs to the eukaryotic ATPase B chain family.</text>
</comment>
<keyword evidence="7 9" id="KW-0496">Mitochondrion</keyword>
<evidence type="ECO:0000256" key="6">
    <source>
        <dbReference type="ARBA" id="ARBA00023065"/>
    </source>
</evidence>
<evidence type="ECO:0000256" key="8">
    <source>
        <dbReference type="ARBA" id="ARBA00023136"/>
    </source>
</evidence>
<dbReference type="InterPro" id="IPR013837">
    <property type="entry name" value="ATP_synth_F0_suB"/>
</dbReference>
<dbReference type="PANTHER" id="PTHR12733:SF3">
    <property type="entry name" value="ATP SYNTHASE F(0) COMPLEX SUBUNIT B1, MITOCHONDRIAL"/>
    <property type="match status" value="1"/>
</dbReference>
<dbReference type="Proteomes" id="UP000605970">
    <property type="component" value="Unassembled WGS sequence"/>
</dbReference>
<keyword evidence="8 9" id="KW-0472">Membrane</keyword>
<evidence type="ECO:0000256" key="9">
    <source>
        <dbReference type="RuleBase" id="RU368017"/>
    </source>
</evidence>
<dbReference type="Gene3D" id="1.20.5.2210">
    <property type="match status" value="1"/>
</dbReference>
<organism evidence="10 11">
    <name type="scientific">Meloidogyne graminicola</name>
    <dbReference type="NCBI Taxonomy" id="189291"/>
    <lineage>
        <taxon>Eukaryota</taxon>
        <taxon>Metazoa</taxon>
        <taxon>Ecdysozoa</taxon>
        <taxon>Nematoda</taxon>
        <taxon>Chromadorea</taxon>
        <taxon>Rhabditida</taxon>
        <taxon>Tylenchina</taxon>
        <taxon>Tylenchomorpha</taxon>
        <taxon>Tylenchoidea</taxon>
        <taxon>Meloidogynidae</taxon>
        <taxon>Meloidogyninae</taxon>
        <taxon>Meloidogyne</taxon>
    </lineage>
</organism>
<keyword evidence="11" id="KW-1185">Reference proteome</keyword>
<evidence type="ECO:0000256" key="3">
    <source>
        <dbReference type="ARBA" id="ARBA00022547"/>
    </source>
</evidence>
<gene>
    <name evidence="10" type="ORF">Mgra_00008300</name>
</gene>
<comment type="subcellular location">
    <subcellularLocation>
        <location evidence="9">Mitochondrion</location>
    </subcellularLocation>
    <subcellularLocation>
        <location evidence="9">Mitochondrion inner membrane</location>
    </subcellularLocation>
</comment>
<dbReference type="SUPFAM" id="SSF161060">
    <property type="entry name" value="ATP synthase B chain-like"/>
    <property type="match status" value="1"/>
</dbReference>